<dbReference type="EMBL" id="SMBK01000013">
    <property type="protein sequence ID" value="TCU34150.1"/>
    <property type="molecule type" value="Genomic_DNA"/>
</dbReference>
<dbReference type="Proteomes" id="UP000295507">
    <property type="component" value="Unassembled WGS sequence"/>
</dbReference>
<evidence type="ECO:0000313" key="1">
    <source>
        <dbReference type="EMBL" id="TCU34150.1"/>
    </source>
</evidence>
<accession>A0A4R3RF28</accession>
<sequence length="71" mass="8124">MTPSGYRSPLRGPNSVDYDAIKKNAFHDQSVLIVNINDTKLPWQDRELLKVIGERLYGKKPARAQDGRKQE</sequence>
<dbReference type="RefSeq" id="WP_132552908.1">
    <property type="nucleotide sequence ID" value="NZ_SMBK01000013.1"/>
</dbReference>
<gene>
    <name evidence="1" type="ORF">EV129_113135</name>
</gene>
<dbReference type="AlphaFoldDB" id="A0A4R3RF28"/>
<name>A0A4R3RF28_9HYPH</name>
<evidence type="ECO:0000313" key="2">
    <source>
        <dbReference type="Proteomes" id="UP000295507"/>
    </source>
</evidence>
<reference evidence="1 2" key="1">
    <citation type="submission" date="2019-03" db="EMBL/GenBank/DDBJ databases">
        <title>Genomic Encyclopedia of Type Strains, Phase IV (KMG-V): Genome sequencing to study the core and pangenomes of soil and plant-associated prokaryotes.</title>
        <authorList>
            <person name="Whitman W."/>
        </authorList>
    </citation>
    <scope>NUCLEOTIDE SEQUENCE [LARGE SCALE GENOMIC DNA]</scope>
    <source>
        <strain evidence="1 2">IE4868</strain>
    </source>
</reference>
<proteinExistence type="predicted"/>
<comment type="caution">
    <text evidence="1">The sequence shown here is derived from an EMBL/GenBank/DDBJ whole genome shotgun (WGS) entry which is preliminary data.</text>
</comment>
<organism evidence="1 2">
    <name type="scientific">Rhizobium azibense</name>
    <dbReference type="NCBI Taxonomy" id="1136135"/>
    <lineage>
        <taxon>Bacteria</taxon>
        <taxon>Pseudomonadati</taxon>
        <taxon>Pseudomonadota</taxon>
        <taxon>Alphaproteobacteria</taxon>
        <taxon>Hyphomicrobiales</taxon>
        <taxon>Rhizobiaceae</taxon>
        <taxon>Rhizobium/Agrobacterium group</taxon>
        <taxon>Rhizobium</taxon>
    </lineage>
</organism>
<protein>
    <submittedName>
        <fullName evidence="1">Uncharacterized protein</fullName>
    </submittedName>
</protein>